<dbReference type="GO" id="GO:0016887">
    <property type="term" value="F:ATP hydrolysis activity"/>
    <property type="evidence" value="ECO:0007669"/>
    <property type="project" value="InterPro"/>
</dbReference>
<dbReference type="SUPFAM" id="SSF52540">
    <property type="entry name" value="P-loop containing nucleoside triphosphate hydrolases"/>
    <property type="match status" value="1"/>
</dbReference>
<evidence type="ECO:0000259" key="4">
    <source>
        <dbReference type="PROSITE" id="PS50893"/>
    </source>
</evidence>
<proteinExistence type="predicted"/>
<evidence type="ECO:0000256" key="3">
    <source>
        <dbReference type="ARBA" id="ARBA00022840"/>
    </source>
</evidence>
<dbReference type="RefSeq" id="WP_267926382.1">
    <property type="nucleotide sequence ID" value="NZ_AP024233.1"/>
</dbReference>
<reference evidence="5" key="1">
    <citation type="submission" date="2020-12" db="EMBL/GenBank/DDBJ databases">
        <title>Desulfobium dissulfuricans gen. nov., sp. nov., a novel mesophilic, sulfate-reducing bacterium isolated from a deep-sea hydrothermal vent.</title>
        <authorList>
            <person name="Hashimoto Y."/>
            <person name="Tame A."/>
            <person name="Sawayama S."/>
            <person name="Miyazaki J."/>
            <person name="Takai K."/>
            <person name="Nakagawa S."/>
        </authorList>
    </citation>
    <scope>NUCLEOTIDE SEQUENCE</scope>
    <source>
        <strain evidence="5">GF1</strain>
    </source>
</reference>
<feature type="domain" description="ABC transporter" evidence="4">
    <location>
        <begin position="8"/>
        <end position="241"/>
    </location>
</feature>
<keyword evidence="1" id="KW-0813">Transport</keyword>
<accession>A0A915XIB2</accession>
<dbReference type="PANTHER" id="PTHR42939:SF1">
    <property type="entry name" value="ABC TRANSPORTER ATP-BINDING PROTEIN ALBC-RELATED"/>
    <property type="match status" value="1"/>
</dbReference>
<dbReference type="Gene3D" id="3.40.50.300">
    <property type="entry name" value="P-loop containing nucleotide triphosphate hydrolases"/>
    <property type="match status" value="1"/>
</dbReference>
<evidence type="ECO:0000256" key="1">
    <source>
        <dbReference type="ARBA" id="ARBA00022448"/>
    </source>
</evidence>
<dbReference type="InterPro" id="IPR003439">
    <property type="entry name" value="ABC_transporter-like_ATP-bd"/>
</dbReference>
<evidence type="ECO:0000256" key="2">
    <source>
        <dbReference type="ARBA" id="ARBA00022741"/>
    </source>
</evidence>
<dbReference type="CDD" id="cd03230">
    <property type="entry name" value="ABC_DR_subfamily_A"/>
    <property type="match status" value="1"/>
</dbReference>
<name>A0A915XIB2_9BACT</name>
<dbReference type="PANTHER" id="PTHR42939">
    <property type="entry name" value="ABC TRANSPORTER ATP-BINDING PROTEIN ALBC-RELATED"/>
    <property type="match status" value="1"/>
</dbReference>
<protein>
    <recommendedName>
        <fullName evidence="4">ABC transporter domain-containing protein</fullName>
    </recommendedName>
</protein>
<dbReference type="GO" id="GO:0005524">
    <property type="term" value="F:ATP binding"/>
    <property type="evidence" value="ECO:0007669"/>
    <property type="project" value="UniProtKB-KW"/>
</dbReference>
<dbReference type="InterPro" id="IPR027417">
    <property type="entry name" value="P-loop_NTPase"/>
</dbReference>
<keyword evidence="6" id="KW-1185">Reference proteome</keyword>
<dbReference type="AlphaFoldDB" id="A0A915XIB2"/>
<dbReference type="EMBL" id="AP024233">
    <property type="protein sequence ID" value="BCO09634.1"/>
    <property type="molecule type" value="Genomic_DNA"/>
</dbReference>
<keyword evidence="2" id="KW-0547">Nucleotide-binding</keyword>
<sequence>MNSPASIVALKHVRKTYPAGLRKKNSALVDLSLSVFSGDVFGIVGTNGAGKSTALKILMGFVRPDKGSVTLAGYGPEDPASHAVVGYLPENPCLYGHLTLSDHFIYAGTLAGYSKKKIRERSLELLQRVDLEHAAKTPIRRFSKGMTQRAALAYAMFHRPEILILDEPMSGLDPLGRQLVVELIREYNREGHTVLFCSHILTDVERICNRIGIMHRGELVAEKSPAELREQEERLTPAGGADISPLESFFFRIVSKSP</sequence>
<dbReference type="KEGG" id="ddu:GF1_20100"/>
<dbReference type="InterPro" id="IPR003593">
    <property type="entry name" value="AAA+_ATPase"/>
</dbReference>
<dbReference type="Pfam" id="PF00005">
    <property type="entry name" value="ABC_tran"/>
    <property type="match status" value="1"/>
</dbReference>
<dbReference type="SMART" id="SM00382">
    <property type="entry name" value="AAA"/>
    <property type="match status" value="1"/>
</dbReference>
<organism evidence="5 6">
    <name type="scientific">Desulfolithobacter dissulfuricans</name>
    <dbReference type="NCBI Taxonomy" id="2795293"/>
    <lineage>
        <taxon>Bacteria</taxon>
        <taxon>Pseudomonadati</taxon>
        <taxon>Thermodesulfobacteriota</taxon>
        <taxon>Desulfobulbia</taxon>
        <taxon>Desulfobulbales</taxon>
        <taxon>Desulfobulbaceae</taxon>
        <taxon>Desulfolithobacter</taxon>
    </lineage>
</organism>
<gene>
    <name evidence="5" type="ORF">GF1_20100</name>
</gene>
<evidence type="ECO:0000313" key="5">
    <source>
        <dbReference type="EMBL" id="BCO09634.1"/>
    </source>
</evidence>
<dbReference type="Proteomes" id="UP001063350">
    <property type="component" value="Chromosome"/>
</dbReference>
<keyword evidence="3" id="KW-0067">ATP-binding</keyword>
<evidence type="ECO:0000313" key="6">
    <source>
        <dbReference type="Proteomes" id="UP001063350"/>
    </source>
</evidence>
<dbReference type="PROSITE" id="PS50893">
    <property type="entry name" value="ABC_TRANSPORTER_2"/>
    <property type="match status" value="1"/>
</dbReference>
<dbReference type="InterPro" id="IPR051782">
    <property type="entry name" value="ABC_Transporter_VariousFunc"/>
</dbReference>